<name>A0AAD2CQS5_9STRA</name>
<evidence type="ECO:0000313" key="2">
    <source>
        <dbReference type="Proteomes" id="UP001295423"/>
    </source>
</evidence>
<dbReference type="Proteomes" id="UP001295423">
    <property type="component" value="Unassembled WGS sequence"/>
</dbReference>
<sequence length="191" mass="20864">MKADPDACSKVDFVGMTPFHVLGLSQMPCLRLFQEPLSIVSSVDIIMRSQDIFGCTPLDYLFKNRSSHAVNVTKSLLPVVLKPRVSILGLPQWREELRSSLGMVDASDAVSIASEVASVCRKLAVHKWMEAQSLLEIALWGSKVTEQFMGLHKAGDCAAIVLESDQTLVTARENTCINCGINLVLSTRGTT</sequence>
<organism evidence="1 2">
    <name type="scientific">Cylindrotheca closterium</name>
    <dbReference type="NCBI Taxonomy" id="2856"/>
    <lineage>
        <taxon>Eukaryota</taxon>
        <taxon>Sar</taxon>
        <taxon>Stramenopiles</taxon>
        <taxon>Ochrophyta</taxon>
        <taxon>Bacillariophyta</taxon>
        <taxon>Bacillariophyceae</taxon>
        <taxon>Bacillariophycidae</taxon>
        <taxon>Bacillariales</taxon>
        <taxon>Bacillariaceae</taxon>
        <taxon>Cylindrotheca</taxon>
    </lineage>
</organism>
<evidence type="ECO:0000313" key="1">
    <source>
        <dbReference type="EMBL" id="CAJ1940082.1"/>
    </source>
</evidence>
<reference evidence="1" key="1">
    <citation type="submission" date="2023-08" db="EMBL/GenBank/DDBJ databases">
        <authorList>
            <person name="Audoor S."/>
            <person name="Bilcke G."/>
        </authorList>
    </citation>
    <scope>NUCLEOTIDE SEQUENCE</scope>
</reference>
<comment type="caution">
    <text evidence="1">The sequence shown here is derived from an EMBL/GenBank/DDBJ whole genome shotgun (WGS) entry which is preliminary data.</text>
</comment>
<dbReference type="EMBL" id="CAKOGP040000890">
    <property type="protein sequence ID" value="CAJ1940082.1"/>
    <property type="molecule type" value="Genomic_DNA"/>
</dbReference>
<keyword evidence="2" id="KW-1185">Reference proteome</keyword>
<protein>
    <submittedName>
        <fullName evidence="1">Uncharacterized protein</fullName>
    </submittedName>
</protein>
<proteinExistence type="predicted"/>
<accession>A0AAD2CQS5</accession>
<gene>
    <name evidence="1" type="ORF">CYCCA115_LOCUS6862</name>
</gene>
<dbReference type="AlphaFoldDB" id="A0AAD2CQS5"/>